<dbReference type="RefSeq" id="WP_082832024.1">
    <property type="nucleotide sequence ID" value="NZ_FQXL01000011.1"/>
</dbReference>
<dbReference type="AlphaFoldDB" id="A0A161YJG4"/>
<evidence type="ECO:0000256" key="1">
    <source>
        <dbReference type="ARBA" id="ARBA00018672"/>
    </source>
</evidence>
<keyword evidence="2" id="KW-0805">Transcription regulation</keyword>
<accession>A0A161YJG4</accession>
<dbReference type="InterPro" id="IPR016032">
    <property type="entry name" value="Sig_transdc_resp-reg_C-effctor"/>
</dbReference>
<evidence type="ECO:0000256" key="4">
    <source>
        <dbReference type="ARBA" id="ARBA00023163"/>
    </source>
</evidence>
<dbReference type="EMBL" id="LWAE01000005">
    <property type="protein sequence ID" value="KZL90582.1"/>
    <property type="molecule type" value="Genomic_DNA"/>
</dbReference>
<reference evidence="8 9" key="1">
    <citation type="submission" date="2016-04" db="EMBL/GenBank/DDBJ databases">
        <title>Genome sequence of Clostridium magnum DSM 2767.</title>
        <authorList>
            <person name="Poehlein A."/>
            <person name="Uhlig R."/>
            <person name="Fischer R."/>
            <person name="Bahl H."/>
            <person name="Daniel R."/>
        </authorList>
    </citation>
    <scope>NUCLEOTIDE SEQUENCE [LARGE SCALE GENOMIC DNA]</scope>
    <source>
        <strain evidence="8 9">DSM 2767</strain>
    </source>
</reference>
<dbReference type="Proteomes" id="UP000076603">
    <property type="component" value="Unassembled WGS sequence"/>
</dbReference>
<evidence type="ECO:0000313" key="9">
    <source>
        <dbReference type="Proteomes" id="UP000076603"/>
    </source>
</evidence>
<dbReference type="SUPFAM" id="SSF52172">
    <property type="entry name" value="CheY-like"/>
    <property type="match status" value="1"/>
</dbReference>
<keyword evidence="3" id="KW-0238">DNA-binding</keyword>
<dbReference type="InterPro" id="IPR001789">
    <property type="entry name" value="Sig_transdc_resp-reg_receiver"/>
</dbReference>
<dbReference type="Gene3D" id="3.40.50.2300">
    <property type="match status" value="1"/>
</dbReference>
<dbReference type="PANTHER" id="PTHR48111">
    <property type="entry name" value="REGULATOR OF RPOS"/>
    <property type="match status" value="1"/>
</dbReference>
<dbReference type="InterPro" id="IPR011006">
    <property type="entry name" value="CheY-like_superfamily"/>
</dbReference>
<proteinExistence type="predicted"/>
<dbReference type="SUPFAM" id="SSF46894">
    <property type="entry name" value="C-terminal effector domain of the bipartite response regulators"/>
    <property type="match status" value="1"/>
</dbReference>
<dbReference type="GO" id="GO:0000976">
    <property type="term" value="F:transcription cis-regulatory region binding"/>
    <property type="evidence" value="ECO:0007669"/>
    <property type="project" value="TreeGrafter"/>
</dbReference>
<dbReference type="GO" id="GO:0000156">
    <property type="term" value="F:phosphorelay response regulator activity"/>
    <property type="evidence" value="ECO:0007669"/>
    <property type="project" value="TreeGrafter"/>
</dbReference>
<dbReference type="GO" id="GO:0006355">
    <property type="term" value="P:regulation of DNA-templated transcription"/>
    <property type="evidence" value="ECO:0007669"/>
    <property type="project" value="InterPro"/>
</dbReference>
<evidence type="ECO:0000256" key="5">
    <source>
        <dbReference type="ARBA" id="ARBA00024867"/>
    </source>
</evidence>
<comment type="function">
    <text evidence="5">May play the central regulatory role in sporulation. It may be an element of the effector pathway responsible for the activation of sporulation genes in response to nutritional stress. Spo0A may act in concert with spo0H (a sigma factor) to control the expression of some genes that are critical to the sporulation process.</text>
</comment>
<dbReference type="PANTHER" id="PTHR48111:SF17">
    <property type="entry name" value="TRANSCRIPTIONAL REGULATORY PROTEIN YPDB"/>
    <property type="match status" value="1"/>
</dbReference>
<evidence type="ECO:0000256" key="3">
    <source>
        <dbReference type="ARBA" id="ARBA00023125"/>
    </source>
</evidence>
<dbReference type="Pfam" id="PF00072">
    <property type="entry name" value="Response_reg"/>
    <property type="match status" value="1"/>
</dbReference>
<dbReference type="PROSITE" id="PS50110">
    <property type="entry name" value="RESPONSE_REGULATORY"/>
    <property type="match status" value="1"/>
</dbReference>
<sequence>MCMFLPDMEEGVSMLSAVIVDDEIPVLNLLKMFLQKTEQVNILGAYTEPNEALENIINIKPDVVFLDIEMPEMNGLELASRLIEQNDELMVVFVTGYNQYALEAFQVNALGYILKPVNPNTIQKCISRLIKLRTPKNEEKTEETDKKIYCFGDFQVCGKNGVVKWPTRKVEEMFAYFIVHRDSNVDGYILGEILWPEEEPDKIKTNLHTSLYRLRKTIKENGLPIEISSKKGGKGVYRCSLGKFSCDLIKFENAALKNITINRSNIDEFEEICLLYRDDLFSEKNYEWCGNEKEYLQRFYAYMLFKKIELY</sequence>
<evidence type="ECO:0000256" key="2">
    <source>
        <dbReference type="ARBA" id="ARBA00023015"/>
    </source>
</evidence>
<comment type="caution">
    <text evidence="8">The sequence shown here is derived from an EMBL/GenBank/DDBJ whole genome shotgun (WGS) entry which is preliminary data.</text>
</comment>
<feature type="domain" description="Response regulatory" evidence="7">
    <location>
        <begin position="16"/>
        <end position="130"/>
    </location>
</feature>
<keyword evidence="6" id="KW-0597">Phosphoprotein</keyword>
<evidence type="ECO:0000313" key="8">
    <source>
        <dbReference type="EMBL" id="KZL90582.1"/>
    </source>
</evidence>
<dbReference type="PATRIC" id="fig|1121326.3.peg.4417"/>
<dbReference type="Gene3D" id="1.10.10.10">
    <property type="entry name" value="Winged helix-like DNA-binding domain superfamily/Winged helix DNA-binding domain"/>
    <property type="match status" value="1"/>
</dbReference>
<name>A0A161YJG4_9CLOT</name>
<dbReference type="GO" id="GO:0005829">
    <property type="term" value="C:cytosol"/>
    <property type="evidence" value="ECO:0007669"/>
    <property type="project" value="TreeGrafter"/>
</dbReference>
<keyword evidence="4" id="KW-0804">Transcription</keyword>
<keyword evidence="9" id="KW-1185">Reference proteome</keyword>
<feature type="modified residue" description="4-aspartylphosphate" evidence="6">
    <location>
        <position position="67"/>
    </location>
</feature>
<protein>
    <recommendedName>
        <fullName evidence="1">Stage 0 sporulation protein A homolog</fullName>
    </recommendedName>
</protein>
<evidence type="ECO:0000259" key="7">
    <source>
        <dbReference type="PROSITE" id="PS50110"/>
    </source>
</evidence>
<dbReference type="SMART" id="SM00448">
    <property type="entry name" value="REC"/>
    <property type="match status" value="1"/>
</dbReference>
<dbReference type="InterPro" id="IPR039420">
    <property type="entry name" value="WalR-like"/>
</dbReference>
<dbReference type="STRING" id="1121326.CLMAG_43540"/>
<gene>
    <name evidence="8" type="primary">yehT_2</name>
    <name evidence="8" type="ORF">CLMAG_43540</name>
</gene>
<dbReference type="InterPro" id="IPR036388">
    <property type="entry name" value="WH-like_DNA-bd_sf"/>
</dbReference>
<dbReference type="GO" id="GO:0032993">
    <property type="term" value="C:protein-DNA complex"/>
    <property type="evidence" value="ECO:0007669"/>
    <property type="project" value="TreeGrafter"/>
</dbReference>
<organism evidence="8 9">
    <name type="scientific">Clostridium magnum DSM 2767</name>
    <dbReference type="NCBI Taxonomy" id="1121326"/>
    <lineage>
        <taxon>Bacteria</taxon>
        <taxon>Bacillati</taxon>
        <taxon>Bacillota</taxon>
        <taxon>Clostridia</taxon>
        <taxon>Eubacteriales</taxon>
        <taxon>Clostridiaceae</taxon>
        <taxon>Clostridium</taxon>
    </lineage>
</organism>
<evidence type="ECO:0000256" key="6">
    <source>
        <dbReference type="PROSITE-ProRule" id="PRU00169"/>
    </source>
</evidence>